<evidence type="ECO:0000313" key="3">
    <source>
        <dbReference type="Proteomes" id="UP001276659"/>
    </source>
</evidence>
<protein>
    <submittedName>
        <fullName evidence="2">Uncharacterized protein</fullName>
    </submittedName>
</protein>
<comment type="caution">
    <text evidence="2">The sequence shown here is derived from an EMBL/GenBank/DDBJ whole genome shotgun (WGS) entry which is preliminary data.</text>
</comment>
<name>A0AAE0DQ16_9LECA</name>
<gene>
    <name evidence="2" type="ORF">OEA41_000679</name>
</gene>
<accession>A0AAE0DQ16</accession>
<evidence type="ECO:0000256" key="1">
    <source>
        <dbReference type="SAM" id="SignalP"/>
    </source>
</evidence>
<evidence type="ECO:0000313" key="2">
    <source>
        <dbReference type="EMBL" id="KAK3178542.1"/>
    </source>
</evidence>
<feature type="chain" id="PRO_5042231805" evidence="1">
    <location>
        <begin position="20"/>
        <end position="165"/>
    </location>
</feature>
<dbReference type="AlphaFoldDB" id="A0AAE0DQ16"/>
<dbReference type="EMBL" id="JASNWA010000003">
    <property type="protein sequence ID" value="KAK3178542.1"/>
    <property type="molecule type" value="Genomic_DNA"/>
</dbReference>
<keyword evidence="3" id="KW-1185">Reference proteome</keyword>
<organism evidence="2 3">
    <name type="scientific">Lepraria neglecta</name>
    <dbReference type="NCBI Taxonomy" id="209136"/>
    <lineage>
        <taxon>Eukaryota</taxon>
        <taxon>Fungi</taxon>
        <taxon>Dikarya</taxon>
        <taxon>Ascomycota</taxon>
        <taxon>Pezizomycotina</taxon>
        <taxon>Lecanoromycetes</taxon>
        <taxon>OSLEUM clade</taxon>
        <taxon>Lecanoromycetidae</taxon>
        <taxon>Lecanorales</taxon>
        <taxon>Lecanorineae</taxon>
        <taxon>Stereocaulaceae</taxon>
        <taxon>Lepraria</taxon>
    </lineage>
</organism>
<dbReference type="Proteomes" id="UP001276659">
    <property type="component" value="Unassembled WGS sequence"/>
</dbReference>
<feature type="signal peptide" evidence="1">
    <location>
        <begin position="1"/>
        <end position="19"/>
    </location>
</feature>
<sequence length="165" mass="18365">MSTLRIVFVLLLLPELVISEATKAGSYENTDSTPWYASKTGLVTLIGTSITFYTFCSDQFPGSAAHRVLWFVLGLNRPWTYKQHIERGTLFKELLGIYDKYPEREDWPEAVKTREKELATTPLRSRFSSAYTGSAYTGSSLVPSSLLPASVEGDALADEIFALLV</sequence>
<keyword evidence="1" id="KW-0732">Signal</keyword>
<proteinExistence type="predicted"/>
<reference evidence="2" key="1">
    <citation type="submission" date="2022-11" db="EMBL/GenBank/DDBJ databases">
        <title>Chromosomal genome sequence assembly and mating type (MAT) locus characterization of the leprose asexual lichenized fungus Lepraria neglecta (Nyl.) Erichsen.</title>
        <authorList>
            <person name="Allen J.L."/>
            <person name="Pfeffer B."/>
        </authorList>
    </citation>
    <scope>NUCLEOTIDE SEQUENCE</scope>
    <source>
        <strain evidence="2">Allen 5258</strain>
    </source>
</reference>